<dbReference type="CDD" id="cd03486">
    <property type="entry name" value="MutL_Trans_MLH3"/>
    <property type="match status" value="1"/>
</dbReference>
<organism evidence="5 6">
    <name type="scientific">Crocodylus porosus</name>
    <name type="common">Saltwater crocodile</name>
    <name type="synonym">Estuarine crocodile</name>
    <dbReference type="NCBI Taxonomy" id="8502"/>
    <lineage>
        <taxon>Eukaryota</taxon>
        <taxon>Metazoa</taxon>
        <taxon>Chordata</taxon>
        <taxon>Craniata</taxon>
        <taxon>Vertebrata</taxon>
        <taxon>Euteleostomi</taxon>
        <taxon>Archelosauria</taxon>
        <taxon>Archosauria</taxon>
        <taxon>Crocodylia</taxon>
        <taxon>Longirostres</taxon>
        <taxon>Crocodylidae</taxon>
        <taxon>Crocodylus</taxon>
    </lineage>
</organism>
<dbReference type="PROSITE" id="PS00058">
    <property type="entry name" value="DNA_MISMATCH_REPAIR_1"/>
    <property type="match status" value="1"/>
</dbReference>
<dbReference type="Gene3D" id="3.30.1370.100">
    <property type="entry name" value="MutL, C-terminal domain, regulatory subdomain"/>
    <property type="match status" value="1"/>
</dbReference>
<dbReference type="GO" id="GO:0019237">
    <property type="term" value="F:centromeric DNA binding"/>
    <property type="evidence" value="ECO:0007669"/>
    <property type="project" value="Ensembl"/>
</dbReference>
<dbReference type="FunFam" id="3.30.1540.20:FF:000005">
    <property type="entry name" value="MutL homolog 3"/>
    <property type="match status" value="1"/>
</dbReference>
<dbReference type="InterPro" id="IPR001202">
    <property type="entry name" value="WW_dom"/>
</dbReference>
<gene>
    <name evidence="5" type="primary">MLH3</name>
</gene>
<comment type="similarity">
    <text evidence="1">Belongs to the DNA mismatch repair MutL/HexB family.</text>
</comment>
<dbReference type="GeneTree" id="ENSGT00800000124176"/>
<evidence type="ECO:0000256" key="1">
    <source>
        <dbReference type="ARBA" id="ARBA00006082"/>
    </source>
</evidence>
<dbReference type="InterPro" id="IPR014721">
    <property type="entry name" value="Ribsml_uS5_D2-typ_fold_subgr"/>
</dbReference>
<dbReference type="Proteomes" id="UP000594220">
    <property type="component" value="Unplaced"/>
</dbReference>
<dbReference type="GO" id="GO:0016887">
    <property type="term" value="F:ATP hydrolysis activity"/>
    <property type="evidence" value="ECO:0007669"/>
    <property type="project" value="InterPro"/>
</dbReference>
<dbReference type="InterPro" id="IPR038973">
    <property type="entry name" value="MutL/Mlh/Pms-like"/>
</dbReference>
<name>A0A7M4FTS9_CROPO</name>
<dbReference type="Pfam" id="PF13589">
    <property type="entry name" value="HATPase_c_3"/>
    <property type="match status" value="1"/>
</dbReference>
<dbReference type="SMART" id="SM00853">
    <property type="entry name" value="MutL_C"/>
    <property type="match status" value="1"/>
</dbReference>
<dbReference type="PANTHER" id="PTHR10073">
    <property type="entry name" value="DNA MISMATCH REPAIR PROTEIN MLH, PMS, MUTL"/>
    <property type="match status" value="1"/>
</dbReference>
<dbReference type="SMART" id="SM01340">
    <property type="entry name" value="DNA_mis_repair"/>
    <property type="match status" value="1"/>
</dbReference>
<dbReference type="SUPFAM" id="SSF54211">
    <property type="entry name" value="Ribosomal protein S5 domain 2-like"/>
    <property type="match status" value="1"/>
</dbReference>
<dbReference type="PROSITE" id="PS01159">
    <property type="entry name" value="WW_DOMAIN_1"/>
    <property type="match status" value="1"/>
</dbReference>
<feature type="domain" description="WW" evidence="4">
    <location>
        <begin position="1049"/>
        <end position="1075"/>
    </location>
</feature>
<dbReference type="InterPro" id="IPR037198">
    <property type="entry name" value="MutL_C_sf"/>
</dbReference>
<keyword evidence="6" id="KW-1185">Reference proteome</keyword>
<feature type="region of interest" description="Disordered" evidence="3">
    <location>
        <begin position="454"/>
        <end position="473"/>
    </location>
</feature>
<evidence type="ECO:0000259" key="4">
    <source>
        <dbReference type="PROSITE" id="PS01159"/>
    </source>
</evidence>
<dbReference type="InterPro" id="IPR002099">
    <property type="entry name" value="MutL/Mlh/PMS"/>
</dbReference>
<dbReference type="GO" id="GO:0003682">
    <property type="term" value="F:chromatin binding"/>
    <property type="evidence" value="ECO:0007669"/>
    <property type="project" value="Ensembl"/>
</dbReference>
<dbReference type="InterPro" id="IPR020568">
    <property type="entry name" value="Ribosomal_Su5_D2-typ_SF"/>
</dbReference>
<dbReference type="GO" id="GO:0000795">
    <property type="term" value="C:synaptonemal complex"/>
    <property type="evidence" value="ECO:0007669"/>
    <property type="project" value="Ensembl"/>
</dbReference>
<dbReference type="InterPro" id="IPR013507">
    <property type="entry name" value="DNA_mismatch_S5_2-like"/>
</dbReference>
<dbReference type="Gene3D" id="3.30.1540.20">
    <property type="entry name" value="MutL, C-terminal domain, dimerisation subdomain"/>
    <property type="match status" value="1"/>
</dbReference>
<dbReference type="InterPro" id="IPR036890">
    <property type="entry name" value="HATPase_C_sf"/>
</dbReference>
<reference evidence="5" key="1">
    <citation type="submission" date="2025-08" db="UniProtKB">
        <authorList>
            <consortium name="Ensembl"/>
        </authorList>
    </citation>
    <scope>IDENTIFICATION</scope>
</reference>
<dbReference type="GO" id="GO:0140664">
    <property type="term" value="F:ATP-dependent DNA damage sensor activity"/>
    <property type="evidence" value="ECO:0007669"/>
    <property type="project" value="InterPro"/>
</dbReference>
<proteinExistence type="inferred from homology"/>
<evidence type="ECO:0000313" key="5">
    <source>
        <dbReference type="Ensembl" id="ENSCPRP00005006950.1"/>
    </source>
</evidence>
<dbReference type="SUPFAM" id="SSF118116">
    <property type="entry name" value="DNA mismatch repair protein MutL"/>
    <property type="match status" value="1"/>
</dbReference>
<dbReference type="CDD" id="cd16926">
    <property type="entry name" value="HATPase_MutL-MLH-PMS-like"/>
    <property type="match status" value="1"/>
</dbReference>
<dbReference type="GO" id="GO:0005712">
    <property type="term" value="C:chiasma"/>
    <property type="evidence" value="ECO:0007669"/>
    <property type="project" value="Ensembl"/>
</dbReference>
<dbReference type="GO" id="GO:0005654">
    <property type="term" value="C:nucleoplasm"/>
    <property type="evidence" value="ECO:0007669"/>
    <property type="project" value="Ensembl"/>
</dbReference>
<protein>
    <submittedName>
        <fullName evidence="5">MutL homolog 3</fullName>
    </submittedName>
</protein>
<dbReference type="GO" id="GO:0032300">
    <property type="term" value="C:mismatch repair complex"/>
    <property type="evidence" value="ECO:0007669"/>
    <property type="project" value="Ensembl"/>
</dbReference>
<dbReference type="FunFam" id="3.30.565.10:FF:000031">
    <property type="entry name" value="DNA mismatch repair protein Mlh3"/>
    <property type="match status" value="1"/>
</dbReference>
<feature type="region of interest" description="Disordered" evidence="3">
    <location>
        <begin position="860"/>
        <end position="884"/>
    </location>
</feature>
<dbReference type="Gene3D" id="3.30.565.10">
    <property type="entry name" value="Histidine kinase-like ATPase, C-terminal domain"/>
    <property type="match status" value="1"/>
</dbReference>
<dbReference type="GO" id="GO:0001673">
    <property type="term" value="C:male germ cell nucleus"/>
    <property type="evidence" value="ECO:0007669"/>
    <property type="project" value="Ensembl"/>
</dbReference>
<keyword evidence="2" id="KW-0227">DNA damage</keyword>
<evidence type="ECO:0000256" key="2">
    <source>
        <dbReference type="ARBA" id="ARBA00022763"/>
    </source>
</evidence>
<dbReference type="Pfam" id="PF08676">
    <property type="entry name" value="MutL_C"/>
    <property type="match status" value="1"/>
</dbReference>
<dbReference type="Ensembl" id="ENSCPRT00005008139.1">
    <property type="protein sequence ID" value="ENSCPRP00005006950.1"/>
    <property type="gene ID" value="ENSCPRG00005004921.1"/>
</dbReference>
<dbReference type="FunFam" id="3.30.1370.100:FF:000003">
    <property type="entry name" value="DNA mismatch repair protein Mlh3"/>
    <property type="match status" value="1"/>
</dbReference>
<dbReference type="GO" id="GO:0007140">
    <property type="term" value="P:male meiotic nuclear division"/>
    <property type="evidence" value="ECO:0007669"/>
    <property type="project" value="Ensembl"/>
</dbReference>
<dbReference type="GO" id="GO:0006298">
    <property type="term" value="P:mismatch repair"/>
    <property type="evidence" value="ECO:0007669"/>
    <property type="project" value="Ensembl"/>
</dbReference>
<dbReference type="OMA" id="HIGREGH"/>
<dbReference type="GO" id="GO:0005524">
    <property type="term" value="F:ATP binding"/>
    <property type="evidence" value="ECO:0007669"/>
    <property type="project" value="InterPro"/>
</dbReference>
<evidence type="ECO:0000256" key="3">
    <source>
        <dbReference type="SAM" id="MobiDB-lite"/>
    </source>
</evidence>
<dbReference type="InterPro" id="IPR014790">
    <property type="entry name" value="MutL_C"/>
</dbReference>
<dbReference type="InterPro" id="IPR042121">
    <property type="entry name" value="MutL_C_regsub"/>
</dbReference>
<dbReference type="GO" id="GO:0030983">
    <property type="term" value="F:mismatched DNA binding"/>
    <property type="evidence" value="ECO:0007669"/>
    <property type="project" value="InterPro"/>
</dbReference>
<dbReference type="InterPro" id="IPR042120">
    <property type="entry name" value="MutL_C_dimsub"/>
</dbReference>
<dbReference type="SUPFAM" id="SSF55874">
    <property type="entry name" value="ATPase domain of HSP90 chaperone/DNA topoisomerase II/histidine kinase"/>
    <property type="match status" value="1"/>
</dbReference>
<dbReference type="GO" id="GO:0007130">
    <property type="term" value="P:synaptonemal complex assembly"/>
    <property type="evidence" value="ECO:0007669"/>
    <property type="project" value="Ensembl"/>
</dbReference>
<reference evidence="5" key="2">
    <citation type="submission" date="2025-09" db="UniProtKB">
        <authorList>
            <consortium name="Ensembl"/>
        </authorList>
    </citation>
    <scope>IDENTIFICATION</scope>
</reference>
<dbReference type="FunFam" id="3.30.230.10:FF:000028">
    <property type="entry name" value="DNA mismatch repair protein Mlh3"/>
    <property type="match status" value="1"/>
</dbReference>
<dbReference type="NCBIfam" id="TIGR00585">
    <property type="entry name" value="mutl"/>
    <property type="match status" value="1"/>
</dbReference>
<dbReference type="Gene3D" id="3.30.230.10">
    <property type="match status" value="1"/>
</dbReference>
<evidence type="ECO:0000313" key="6">
    <source>
        <dbReference type="Proteomes" id="UP000594220"/>
    </source>
</evidence>
<dbReference type="InterPro" id="IPR014762">
    <property type="entry name" value="DNA_mismatch_repair_CS"/>
</dbReference>
<accession>A0A7M4FTS9</accession>
<dbReference type="PANTHER" id="PTHR10073:SF47">
    <property type="entry name" value="DNA MISMATCH REPAIR PROTEIN MLH3"/>
    <property type="match status" value="1"/>
</dbReference>
<dbReference type="GO" id="GO:0008104">
    <property type="term" value="P:intracellular protein localization"/>
    <property type="evidence" value="ECO:0007669"/>
    <property type="project" value="Ensembl"/>
</dbReference>
<dbReference type="GO" id="GO:0007144">
    <property type="term" value="P:female meiosis I"/>
    <property type="evidence" value="ECO:0007669"/>
    <property type="project" value="Ensembl"/>
</dbReference>
<sequence length="1452" mass="162402">MIKCLEEDVRARLRSGVAIKSLGQCVEELVLNSIDAEATCMAIRVDLDTFRIQVVDNGFGIGQEDLNTVGNRYFTSKCSSVEDLENLKFYGFRGEALSSIANMASIVEISSKTNKTVKTFTKLFQNGKPMEVCEAELTRPSSGTTVTVCNLFYQLPVRKKCMDPILEFERVRQKVEALALMHPSVSFSLRNDASCSMVLQLSKAKDICSRFCQIYGLGRSHKLREIHHKCGGFELSGYISSEGHYNKNLQFLYVNNRLVLKTRLHKLIDFLLRKESVICKTKSSFAGRQMSSSPARHRCGPELYGIFVVNVQCQYCEYDVCLEPAKTLIEFRNWDSLLACVEEGVKAFLKREHLFIEPSSEDIKEFNENNDFCLYSATIKPMVIEETSMNDNFKKACEDIVDSYEIVNLQSKDIKRKAPTGKKSSDPIYSNDKAEEMEVFSDLTTAESANSFKSSKTQTLSFNKDDTTTEIPEQDPEEFNSFQMASGHKSSENFCGESRSEIIEIDNCDETPCCTENYIQVARSCHDKAGPKSNSTIAFRHYVTQGQQKGMKISAEIAEGPEILVGRASMGICTTTKESHGNTKRTYTSCGQNVIRSGLLKLCSTGLITHVVQNQSLPEQAEMNCSLSMPFRPGPVSAKDIFGNKTAYSLPSLNIQDVSSSLNKDNPILSNREVCTANADEKLENETVSNQRNKEVAFCIAGSRRDCVRSHANELPLITSSGDVTNYRRQMVELSEWSVPRAYKKLSLSTQAGSLERFRRHYGRPRSEPSISISEKRSEFGLRVEFSTPIDLDTSKNQNNNTECFSICETPTVEHTHSNNSCQSGCFSSLERTQFCGTGVLLDRQTCERESPLTLTNYCQSRRKNKSNSRSPGSLASKISRMKGDHEEVLAPEVVGQLEQQSQMDLSRKDDTGKFVSKNESDHLLQSSNEMCQNSSQEAEVGGHSCLSLASVEMNIPQKIDCLRAGAMENTVNHTSNEAPSSGLALPGKKVWSQDACQDQSVLHVFSEQNLKATQLPSVTLPDSLAVSPDDTNMAKPVNEDLLSCTSDWLQHFDVSLGKTVYINKTTGLSTYSTPPTEEVQAACTKDITTMAVNVVLESGFQCRCYPFRSELVLPFLPRPREERILASQHSRGRVILPGHRVLSEADSLQSLLSGWDNPIFARYPEVAVDVSSSQAENLAVKVHNILYPYRFTKEMIHSMQVLQQVDNKFIACLINTRSEVNEYSDGNLLVLVDQHAAHERIRLEQLIKESYEKPSAVSGKKKLLSSIICPPLEIEVTEEQRRLLRCCYRSLEDLGLGLSFPENRNQILVGKVPLCFMEREANELRRKRQPVAKSIVEELIQEQIELLQTTGGARGTLPLTFLKVLASQACHGAIKFNDSLTMEESSQLIEALSCCQLPFQCAHGRPSMLPLADIDHLPQENQPKPNLAKLRKMAQAWLLFGKQRHHHGTES</sequence>